<dbReference type="Pfam" id="PF13566">
    <property type="entry name" value="DUF4130"/>
    <property type="match status" value="1"/>
</dbReference>
<name>A0A841H5X2_9BACT</name>
<organism evidence="3 4">
    <name type="scientific">Longimicrobium terrae</name>
    <dbReference type="NCBI Taxonomy" id="1639882"/>
    <lineage>
        <taxon>Bacteria</taxon>
        <taxon>Pseudomonadati</taxon>
        <taxon>Gemmatimonadota</taxon>
        <taxon>Longimicrobiia</taxon>
        <taxon>Longimicrobiales</taxon>
        <taxon>Longimicrobiaceae</taxon>
        <taxon>Longimicrobium</taxon>
    </lineage>
</organism>
<gene>
    <name evidence="3" type="ORF">HNQ61_004999</name>
</gene>
<dbReference type="EMBL" id="JACHIA010000023">
    <property type="protein sequence ID" value="MBB6073332.1"/>
    <property type="molecule type" value="Genomic_DNA"/>
</dbReference>
<comment type="caution">
    <text evidence="3">The sequence shown here is derived from an EMBL/GenBank/DDBJ whole genome shotgun (WGS) entry which is preliminary data.</text>
</comment>
<feature type="domain" description="DUF4130" evidence="2">
    <location>
        <begin position="76"/>
        <end position="235"/>
    </location>
</feature>
<proteinExistence type="predicted"/>
<feature type="region of interest" description="Disordered" evidence="1">
    <location>
        <begin position="256"/>
        <end position="286"/>
    </location>
</feature>
<feature type="compositionally biased region" description="Basic and acidic residues" evidence="1">
    <location>
        <begin position="260"/>
        <end position="269"/>
    </location>
</feature>
<sequence>MQSVPFTPTFDGWRAAARRMIVSGVEPRAVAWAPEDDPQPSLGLADEGAGGAEVREFRVPRRFVEIARMVACHRDPERWALLYGVLWRVMNGERALMDVATDPHVHQLLRMEKAVRRESHKMKAFVRFRAVEHEGGTHYVAWFEPEHDVVEHTSTFFAERFASMRWSILTPIRCVHWDGASVSFTPGVPRSQAPDADHLEGLWRTYYASTFNPGRARPGAMRAEMPLRYWKNLPEAQLIAPLLQDAPARVRRMIEQQSTEMKRERRARSEPAQTGTGDASATSGDS</sequence>
<protein>
    <submittedName>
        <fullName evidence="3">Putative DNA metabolism protein</fullName>
    </submittedName>
</protein>
<dbReference type="AlphaFoldDB" id="A0A841H5X2"/>
<evidence type="ECO:0000256" key="1">
    <source>
        <dbReference type="SAM" id="MobiDB-lite"/>
    </source>
</evidence>
<dbReference type="InterPro" id="IPR023875">
    <property type="entry name" value="DNA_repair_put"/>
</dbReference>
<evidence type="ECO:0000259" key="2">
    <source>
        <dbReference type="Pfam" id="PF13566"/>
    </source>
</evidence>
<dbReference type="RefSeq" id="WP_170032995.1">
    <property type="nucleotide sequence ID" value="NZ_JABDTL010000001.1"/>
</dbReference>
<dbReference type="InterPro" id="IPR025404">
    <property type="entry name" value="DUF4130"/>
</dbReference>
<accession>A0A841H5X2</accession>
<evidence type="ECO:0000313" key="4">
    <source>
        <dbReference type="Proteomes" id="UP000582837"/>
    </source>
</evidence>
<keyword evidence="4" id="KW-1185">Reference proteome</keyword>
<dbReference type="NCBIfam" id="TIGR03915">
    <property type="entry name" value="SAM_7_link_chp"/>
    <property type="match status" value="1"/>
</dbReference>
<feature type="compositionally biased region" description="Polar residues" evidence="1">
    <location>
        <begin position="271"/>
        <end position="286"/>
    </location>
</feature>
<evidence type="ECO:0000313" key="3">
    <source>
        <dbReference type="EMBL" id="MBB6073332.1"/>
    </source>
</evidence>
<reference evidence="3 4" key="1">
    <citation type="submission" date="2020-08" db="EMBL/GenBank/DDBJ databases">
        <title>Genomic Encyclopedia of Type Strains, Phase IV (KMG-IV): sequencing the most valuable type-strain genomes for metagenomic binning, comparative biology and taxonomic classification.</title>
        <authorList>
            <person name="Goeker M."/>
        </authorList>
    </citation>
    <scope>NUCLEOTIDE SEQUENCE [LARGE SCALE GENOMIC DNA]</scope>
    <source>
        <strain evidence="3 4">DSM 29007</strain>
    </source>
</reference>
<dbReference type="Proteomes" id="UP000582837">
    <property type="component" value="Unassembled WGS sequence"/>
</dbReference>